<name>A0A1D2NG71_ORCCI</name>
<dbReference type="GO" id="GO:0005634">
    <property type="term" value="C:nucleus"/>
    <property type="evidence" value="ECO:0007669"/>
    <property type="project" value="UniProtKB-UniRule"/>
</dbReference>
<feature type="domain" description="AXH" evidence="4">
    <location>
        <begin position="1"/>
        <end position="37"/>
    </location>
</feature>
<feature type="compositionally biased region" description="Basic residues" evidence="2">
    <location>
        <begin position="304"/>
        <end position="313"/>
    </location>
</feature>
<gene>
    <name evidence="5" type="ORF">Ocin01_02415</name>
</gene>
<evidence type="ECO:0000256" key="1">
    <source>
        <dbReference type="PROSITE-ProRule" id="PRU00267"/>
    </source>
</evidence>
<dbReference type="PROSITE" id="PS50118">
    <property type="entry name" value="HMG_BOX_2"/>
    <property type="match status" value="1"/>
</dbReference>
<feature type="region of interest" description="Disordered" evidence="2">
    <location>
        <begin position="278"/>
        <end position="313"/>
    </location>
</feature>
<dbReference type="InterPro" id="IPR036910">
    <property type="entry name" value="HMG_box_dom_sf"/>
</dbReference>
<dbReference type="Gene3D" id="1.10.30.10">
    <property type="entry name" value="High mobility group box domain"/>
    <property type="match status" value="1"/>
</dbReference>
<dbReference type="InterPro" id="IPR039655">
    <property type="entry name" value="HBP1"/>
</dbReference>
<dbReference type="InterPro" id="IPR003652">
    <property type="entry name" value="Ataxin_AXH_dom"/>
</dbReference>
<dbReference type="STRING" id="48709.A0A1D2NG71"/>
<sequence length="313" mass="33848">WCAVKPEVFQETYGTPCQQLEGGDVCLSLTAARSPNNNNNVISINNNANFLHQQQSLLHHNSGFPNSLIHGSPNNVAASSGVTSYSSNSIINTSSGNLGGVAVNVLANMHNISHLHSGNNSNMNNNSIGNPSLTSLLPTSSSSSMKMETIDEKPIPISVLPQNQHSGIHMQIMQSPPPPPLQHQQAHHHHHQRNSGGNGIGNSRKTAGSIVAPGSPAKRAKDGKDTPTGDQPAKGRRPMNAFLLFAKDKRPELIQKYPGKDNRTISVLLGEAWQKLAAPERERYASSAKARAEEQKRIHPDCWKRKRSQSTSS</sequence>
<dbReference type="EMBL" id="LJIJ01000049">
    <property type="protein sequence ID" value="ODN04261.1"/>
    <property type="molecule type" value="Genomic_DNA"/>
</dbReference>
<feature type="compositionally biased region" description="Basic and acidic residues" evidence="2">
    <location>
        <begin position="278"/>
        <end position="303"/>
    </location>
</feature>
<reference evidence="5 6" key="1">
    <citation type="journal article" date="2016" name="Genome Biol. Evol.">
        <title>Gene Family Evolution Reflects Adaptation to Soil Environmental Stressors in the Genome of the Collembolan Orchesella cincta.</title>
        <authorList>
            <person name="Faddeeva-Vakhrusheva A."/>
            <person name="Derks M.F."/>
            <person name="Anvar S.Y."/>
            <person name="Agamennone V."/>
            <person name="Suring W."/>
            <person name="Smit S."/>
            <person name="van Straalen N.M."/>
            <person name="Roelofs D."/>
        </authorList>
    </citation>
    <scope>NUCLEOTIDE SEQUENCE [LARGE SCALE GENOMIC DNA]</scope>
    <source>
        <tissue evidence="5">Mixed pool</tissue>
    </source>
</reference>
<feature type="region of interest" description="Disordered" evidence="2">
    <location>
        <begin position="169"/>
        <end position="238"/>
    </location>
</feature>
<dbReference type="PANTHER" id="PTHR15499:SF3">
    <property type="entry name" value="HMG BOX-CONTAINING PROTEIN 1"/>
    <property type="match status" value="1"/>
</dbReference>
<dbReference type="SMART" id="SM00398">
    <property type="entry name" value="HMG"/>
    <property type="match status" value="1"/>
</dbReference>
<evidence type="ECO:0000313" key="6">
    <source>
        <dbReference type="Proteomes" id="UP000094527"/>
    </source>
</evidence>
<protein>
    <submittedName>
        <fullName evidence="5">HMG box-containing protein 1</fullName>
    </submittedName>
</protein>
<accession>A0A1D2NG71</accession>
<dbReference type="PROSITE" id="PS51148">
    <property type="entry name" value="AXH"/>
    <property type="match status" value="1"/>
</dbReference>
<keyword evidence="1" id="KW-0539">Nucleus</keyword>
<keyword evidence="6" id="KW-1185">Reference proteome</keyword>
<keyword evidence="1" id="KW-0238">DNA-binding</keyword>
<evidence type="ECO:0000313" key="5">
    <source>
        <dbReference type="EMBL" id="ODN04261.1"/>
    </source>
</evidence>
<dbReference type="PANTHER" id="PTHR15499">
    <property type="entry name" value="HMG BOX-CONTAINING PROTEIN 1"/>
    <property type="match status" value="1"/>
</dbReference>
<dbReference type="Proteomes" id="UP000094527">
    <property type="component" value="Unassembled WGS sequence"/>
</dbReference>
<evidence type="ECO:0000256" key="2">
    <source>
        <dbReference type="SAM" id="MobiDB-lite"/>
    </source>
</evidence>
<evidence type="ECO:0000259" key="3">
    <source>
        <dbReference type="PROSITE" id="PS50118"/>
    </source>
</evidence>
<feature type="region of interest" description="Disordered" evidence="2">
    <location>
        <begin position="122"/>
        <end position="142"/>
    </location>
</feature>
<dbReference type="OMA" id="MKMETID"/>
<comment type="caution">
    <text evidence="5">The sequence shown here is derived from an EMBL/GenBank/DDBJ whole genome shotgun (WGS) entry which is preliminary data.</text>
</comment>
<proteinExistence type="predicted"/>
<feature type="domain" description="HMG box" evidence="3">
    <location>
        <begin position="235"/>
        <end position="303"/>
    </location>
</feature>
<dbReference type="GO" id="GO:0003723">
    <property type="term" value="F:RNA binding"/>
    <property type="evidence" value="ECO:0007669"/>
    <property type="project" value="InterPro"/>
</dbReference>
<dbReference type="GO" id="GO:0000981">
    <property type="term" value="F:DNA-binding transcription factor activity, RNA polymerase II-specific"/>
    <property type="evidence" value="ECO:0007669"/>
    <property type="project" value="TreeGrafter"/>
</dbReference>
<dbReference type="Pfam" id="PF00505">
    <property type="entry name" value="HMG_box"/>
    <property type="match status" value="1"/>
</dbReference>
<evidence type="ECO:0000259" key="4">
    <source>
        <dbReference type="PROSITE" id="PS51148"/>
    </source>
</evidence>
<dbReference type="InterPro" id="IPR009071">
    <property type="entry name" value="HMG_box_dom"/>
</dbReference>
<organism evidence="5 6">
    <name type="scientific">Orchesella cincta</name>
    <name type="common">Springtail</name>
    <name type="synonym">Podura cincta</name>
    <dbReference type="NCBI Taxonomy" id="48709"/>
    <lineage>
        <taxon>Eukaryota</taxon>
        <taxon>Metazoa</taxon>
        <taxon>Ecdysozoa</taxon>
        <taxon>Arthropoda</taxon>
        <taxon>Hexapoda</taxon>
        <taxon>Collembola</taxon>
        <taxon>Entomobryomorpha</taxon>
        <taxon>Entomobryoidea</taxon>
        <taxon>Orchesellidae</taxon>
        <taxon>Orchesellinae</taxon>
        <taxon>Orchesella</taxon>
    </lineage>
</organism>
<feature type="non-terminal residue" evidence="5">
    <location>
        <position position="1"/>
    </location>
</feature>
<feature type="DNA-binding region" description="HMG box" evidence="1">
    <location>
        <begin position="235"/>
        <end position="303"/>
    </location>
</feature>
<dbReference type="OrthoDB" id="498543at2759"/>
<dbReference type="AlphaFoldDB" id="A0A1D2NG71"/>
<dbReference type="GO" id="GO:0000978">
    <property type="term" value="F:RNA polymerase II cis-regulatory region sequence-specific DNA binding"/>
    <property type="evidence" value="ECO:0007669"/>
    <property type="project" value="TreeGrafter"/>
</dbReference>
<dbReference type="SUPFAM" id="SSF47095">
    <property type="entry name" value="HMG-box"/>
    <property type="match status" value="1"/>
</dbReference>